<dbReference type="Gene3D" id="1.10.3210.10">
    <property type="entry name" value="Hypothetical protein af1432"/>
    <property type="match status" value="1"/>
</dbReference>
<reference evidence="2 3" key="1">
    <citation type="submission" date="2017-05" db="EMBL/GenBank/DDBJ databases">
        <title>De novo genome assembly of Deniococcus indicus strain DR1.</title>
        <authorList>
            <person name="Chauhan D."/>
            <person name="Yennamalli R.M."/>
            <person name="Priyadarshini R."/>
        </authorList>
    </citation>
    <scope>NUCLEOTIDE SEQUENCE [LARGE SCALE GENOMIC DNA]</scope>
    <source>
        <strain evidence="2 3">DR1</strain>
    </source>
</reference>
<dbReference type="Gene3D" id="1.25.40.10">
    <property type="entry name" value="Tetratricopeptide repeat domain"/>
    <property type="match status" value="2"/>
</dbReference>
<dbReference type="Pfam" id="PF13487">
    <property type="entry name" value="HD_5"/>
    <property type="match status" value="1"/>
</dbReference>
<dbReference type="EMBL" id="NHMK01000014">
    <property type="protein sequence ID" value="OWL95774.1"/>
    <property type="molecule type" value="Genomic_DNA"/>
</dbReference>
<name>A0A246BKD4_9DEIO</name>
<feature type="domain" description="HD-GYP" evidence="1">
    <location>
        <begin position="375"/>
        <end position="573"/>
    </location>
</feature>
<evidence type="ECO:0000313" key="3">
    <source>
        <dbReference type="Proteomes" id="UP000197208"/>
    </source>
</evidence>
<organism evidence="2 3">
    <name type="scientific">Deinococcus indicus</name>
    <dbReference type="NCBI Taxonomy" id="223556"/>
    <lineage>
        <taxon>Bacteria</taxon>
        <taxon>Thermotogati</taxon>
        <taxon>Deinococcota</taxon>
        <taxon>Deinococci</taxon>
        <taxon>Deinococcales</taxon>
        <taxon>Deinococcaceae</taxon>
        <taxon>Deinococcus</taxon>
    </lineage>
</organism>
<dbReference type="InterPro" id="IPR052020">
    <property type="entry name" value="Cyclic_di-GMP/3'3'-cGAMP_PDE"/>
</dbReference>
<dbReference type="CDD" id="cd00077">
    <property type="entry name" value="HDc"/>
    <property type="match status" value="1"/>
</dbReference>
<dbReference type="InterPro" id="IPR011990">
    <property type="entry name" value="TPR-like_helical_dom_sf"/>
</dbReference>
<dbReference type="SUPFAM" id="SSF109604">
    <property type="entry name" value="HD-domain/PDEase-like"/>
    <property type="match status" value="1"/>
</dbReference>
<protein>
    <recommendedName>
        <fullName evidence="1">HD-GYP domain-containing protein</fullName>
    </recommendedName>
</protein>
<dbReference type="InterPro" id="IPR037522">
    <property type="entry name" value="HD_GYP_dom"/>
</dbReference>
<gene>
    <name evidence="2" type="ORF">CBQ26_10905</name>
</gene>
<proteinExistence type="predicted"/>
<sequence length="573" mass="60975">MGARVTAWFGQGCFGLDGVTFQPGPEWQAAFEEAARAEAQARRSGDDAALGAALYLSGVALNRLGRSQEALAALLEAVAFLPPEDREAQARAWQEAAGAQWNLACDSEAQEFLALALNLAQEAGAEALEVQLLEDLAQAHSEQGDHAAALQALRGSLASRHRPGRALHTVVRLAQVTLRAFTADPARYAAALADAETHLRDALAQVRSGREDRLAGEGYAALARLLLCRHDPDGAHDAAWRALALLRQGGDTRGALQVLPDLARAQLALGLAAQALAEVRAALTLNPDTRLPDEHAALHLAACDACEALGDHAGALAHHRAYHALDARRRDRLARERTQAAQARVGLHATREEARLHRQRSEELDRLVQDRTAQLARSQRAVIDLLASCAEFRDAPLGPHTRWVGDAAQAVALALGSPPADAAQLGLAAQLHDVGKIGIPDAILLKDGPLLPDEWARMAAHTTLGAQLLSQPGAADGGPLLQLAAQIALTHHECWDGSGYPSGLAGPAIPLGGRVVRVVDTFDALVSERPYKPGWAPERALAYLESHAGTLFDPAIVRVFLTLHERGGLPERR</sequence>
<evidence type="ECO:0000313" key="2">
    <source>
        <dbReference type="EMBL" id="OWL95774.1"/>
    </source>
</evidence>
<keyword evidence="3" id="KW-1185">Reference proteome</keyword>
<dbReference type="Proteomes" id="UP000197208">
    <property type="component" value="Unassembled WGS sequence"/>
</dbReference>
<comment type="caution">
    <text evidence="2">The sequence shown here is derived from an EMBL/GenBank/DDBJ whole genome shotgun (WGS) entry which is preliminary data.</text>
</comment>
<dbReference type="PANTHER" id="PTHR45228:SF8">
    <property type="entry name" value="TWO-COMPONENT RESPONSE REGULATOR-RELATED"/>
    <property type="match status" value="1"/>
</dbReference>
<dbReference type="InterPro" id="IPR003607">
    <property type="entry name" value="HD/PDEase_dom"/>
</dbReference>
<dbReference type="SUPFAM" id="SSF48452">
    <property type="entry name" value="TPR-like"/>
    <property type="match status" value="1"/>
</dbReference>
<dbReference type="PANTHER" id="PTHR45228">
    <property type="entry name" value="CYCLIC DI-GMP PHOSPHODIESTERASE TM_0186-RELATED"/>
    <property type="match status" value="1"/>
</dbReference>
<accession>A0A246BKD4</accession>
<dbReference type="PROSITE" id="PS51832">
    <property type="entry name" value="HD_GYP"/>
    <property type="match status" value="1"/>
</dbReference>
<dbReference type="AlphaFoldDB" id="A0A246BKD4"/>
<evidence type="ECO:0000259" key="1">
    <source>
        <dbReference type="PROSITE" id="PS51832"/>
    </source>
</evidence>